<dbReference type="GO" id="GO:0015074">
    <property type="term" value="P:DNA integration"/>
    <property type="evidence" value="ECO:0007669"/>
    <property type="project" value="InterPro"/>
</dbReference>
<dbReference type="InterPro" id="IPR052925">
    <property type="entry name" value="Phage_Integrase-like_Recomb"/>
</dbReference>
<dbReference type="PANTHER" id="PTHR34605">
    <property type="entry name" value="PHAGE_INTEGRASE DOMAIN-CONTAINING PROTEIN"/>
    <property type="match status" value="1"/>
</dbReference>
<protein>
    <submittedName>
        <fullName evidence="2">Uncharacterized protein</fullName>
    </submittedName>
</protein>
<accession>A0A9Q0Y3F4</accession>
<dbReference type="GO" id="GO:0006310">
    <property type="term" value="P:DNA recombination"/>
    <property type="evidence" value="ECO:0007669"/>
    <property type="project" value="UniProtKB-KW"/>
</dbReference>
<gene>
    <name evidence="2" type="ORF">JRQ81_005198</name>
</gene>
<proteinExistence type="predicted"/>
<dbReference type="SUPFAM" id="SSF56349">
    <property type="entry name" value="DNA breaking-rejoining enzymes"/>
    <property type="match status" value="1"/>
</dbReference>
<evidence type="ECO:0000313" key="3">
    <source>
        <dbReference type="Proteomes" id="UP001142489"/>
    </source>
</evidence>
<dbReference type="PANTHER" id="PTHR34605:SF3">
    <property type="entry name" value="P CELL-TYPE AGGLUTINATION PROTEIN MAP4-LIKE-RELATED"/>
    <property type="match status" value="1"/>
</dbReference>
<comment type="caution">
    <text evidence="2">The sequence shown here is derived from an EMBL/GenBank/DDBJ whole genome shotgun (WGS) entry which is preliminary data.</text>
</comment>
<evidence type="ECO:0000313" key="2">
    <source>
        <dbReference type="EMBL" id="KAJ7341282.1"/>
    </source>
</evidence>
<dbReference type="EMBL" id="JAPFRF010000002">
    <property type="protein sequence ID" value="KAJ7341282.1"/>
    <property type="molecule type" value="Genomic_DNA"/>
</dbReference>
<dbReference type="OrthoDB" id="6110137at2759"/>
<dbReference type="GO" id="GO:0003677">
    <property type="term" value="F:DNA binding"/>
    <property type="evidence" value="ECO:0007669"/>
    <property type="project" value="InterPro"/>
</dbReference>
<organism evidence="2 3">
    <name type="scientific">Phrynocephalus forsythii</name>
    <dbReference type="NCBI Taxonomy" id="171643"/>
    <lineage>
        <taxon>Eukaryota</taxon>
        <taxon>Metazoa</taxon>
        <taxon>Chordata</taxon>
        <taxon>Craniata</taxon>
        <taxon>Vertebrata</taxon>
        <taxon>Euteleostomi</taxon>
        <taxon>Lepidosauria</taxon>
        <taxon>Squamata</taxon>
        <taxon>Bifurcata</taxon>
        <taxon>Unidentata</taxon>
        <taxon>Episquamata</taxon>
        <taxon>Toxicofera</taxon>
        <taxon>Iguania</taxon>
        <taxon>Acrodonta</taxon>
        <taxon>Agamidae</taxon>
        <taxon>Agaminae</taxon>
        <taxon>Phrynocephalus</taxon>
    </lineage>
</organism>
<feature type="non-terminal residue" evidence="2">
    <location>
        <position position="74"/>
    </location>
</feature>
<feature type="non-terminal residue" evidence="2">
    <location>
        <position position="1"/>
    </location>
</feature>
<dbReference type="Gene3D" id="1.10.443.10">
    <property type="entry name" value="Intergrase catalytic core"/>
    <property type="match status" value="1"/>
</dbReference>
<dbReference type="InterPro" id="IPR011010">
    <property type="entry name" value="DNA_brk_join_enz"/>
</dbReference>
<sequence>HADSTPLTRYQFVGVIQKALHMAGYEPGASGTHSFQIGAASQEAVQGLSRRKIKKVGTWASNAYKAYARTTDKG</sequence>
<name>A0A9Q0Y3F4_9SAUR</name>
<dbReference type="Proteomes" id="UP001142489">
    <property type="component" value="Unassembled WGS sequence"/>
</dbReference>
<dbReference type="InterPro" id="IPR013762">
    <property type="entry name" value="Integrase-like_cat_sf"/>
</dbReference>
<dbReference type="AlphaFoldDB" id="A0A9Q0Y3F4"/>
<reference evidence="2" key="1">
    <citation type="journal article" date="2023" name="DNA Res.">
        <title>Chromosome-level genome assembly of Phrynocephalus forsythii using third-generation DNA sequencing and Hi-C analysis.</title>
        <authorList>
            <person name="Qi Y."/>
            <person name="Zhao W."/>
            <person name="Zhao Y."/>
            <person name="Niu C."/>
            <person name="Cao S."/>
            <person name="Zhang Y."/>
        </authorList>
    </citation>
    <scope>NUCLEOTIDE SEQUENCE</scope>
    <source>
        <tissue evidence="2">Muscle</tissue>
    </source>
</reference>
<evidence type="ECO:0000256" key="1">
    <source>
        <dbReference type="ARBA" id="ARBA00023172"/>
    </source>
</evidence>
<keyword evidence="1" id="KW-0233">DNA recombination</keyword>
<keyword evidence="3" id="KW-1185">Reference proteome</keyword>